<dbReference type="CDD" id="cd02440">
    <property type="entry name" value="AdoMet_MTases"/>
    <property type="match status" value="1"/>
</dbReference>
<dbReference type="InterPro" id="IPR029063">
    <property type="entry name" value="SAM-dependent_MTases_sf"/>
</dbReference>
<dbReference type="InterPro" id="IPR041698">
    <property type="entry name" value="Methyltransf_25"/>
</dbReference>
<dbReference type="Gene3D" id="3.40.50.150">
    <property type="entry name" value="Vaccinia Virus protein VP39"/>
    <property type="match status" value="1"/>
</dbReference>
<evidence type="ECO:0000313" key="2">
    <source>
        <dbReference type="EMBL" id="MBE9031866.1"/>
    </source>
</evidence>
<dbReference type="SUPFAM" id="SSF53335">
    <property type="entry name" value="S-adenosyl-L-methionine-dependent methyltransferases"/>
    <property type="match status" value="1"/>
</dbReference>
<comment type="caution">
    <text evidence="2">The sequence shown here is derived from an EMBL/GenBank/DDBJ whole genome shotgun (WGS) entry which is preliminary data.</text>
</comment>
<organism evidence="2 3">
    <name type="scientific">Romeriopsis navalis LEGE 11480</name>
    <dbReference type="NCBI Taxonomy" id="2777977"/>
    <lineage>
        <taxon>Bacteria</taxon>
        <taxon>Bacillati</taxon>
        <taxon>Cyanobacteriota</taxon>
        <taxon>Cyanophyceae</taxon>
        <taxon>Leptolyngbyales</taxon>
        <taxon>Leptolyngbyaceae</taxon>
        <taxon>Romeriopsis</taxon>
        <taxon>Romeriopsis navalis</taxon>
    </lineage>
</organism>
<evidence type="ECO:0000259" key="1">
    <source>
        <dbReference type="Pfam" id="PF13649"/>
    </source>
</evidence>
<sequence>MSDVARTDDGNLTTYRSAGIVRHYAQLQQLQPAEETILELLKGQWADWSMLDIGVGAGRTTKHFAHRVAQYVGVDYSADMVAACVQRFPGAKGSDQVRFDVCDARDLSQFADDSFDFVLFSYNGIDSVSHDDRLQVFREVQRVGKPGGYFCFSSHHLTAMARDFDWGKQWSWNPGKTYVNLMMTAILHGVNWPTGLKQIQAVPYALLKDESHTFRLKHYYIRAAAQLEQLQEWFGEVKVYGWNGGVELETVEAMDGCMDLWLYYLCRVK</sequence>
<gene>
    <name evidence="2" type="ORF">IQ266_19205</name>
</gene>
<dbReference type="RefSeq" id="WP_264326693.1">
    <property type="nucleotide sequence ID" value="NZ_JADEXQ010000078.1"/>
</dbReference>
<feature type="domain" description="Methyltransferase" evidence="1">
    <location>
        <begin position="51"/>
        <end position="148"/>
    </location>
</feature>
<dbReference type="Pfam" id="PF13649">
    <property type="entry name" value="Methyltransf_25"/>
    <property type="match status" value="1"/>
</dbReference>
<evidence type="ECO:0000313" key="3">
    <source>
        <dbReference type="Proteomes" id="UP000625316"/>
    </source>
</evidence>
<dbReference type="GO" id="GO:0032259">
    <property type="term" value="P:methylation"/>
    <property type="evidence" value="ECO:0007669"/>
    <property type="project" value="UniProtKB-KW"/>
</dbReference>
<keyword evidence="3" id="KW-1185">Reference proteome</keyword>
<name>A0A928VNN7_9CYAN</name>
<dbReference type="EMBL" id="JADEXQ010000078">
    <property type="protein sequence ID" value="MBE9031866.1"/>
    <property type="molecule type" value="Genomic_DNA"/>
</dbReference>
<keyword evidence="2" id="KW-0808">Transferase</keyword>
<dbReference type="Proteomes" id="UP000625316">
    <property type="component" value="Unassembled WGS sequence"/>
</dbReference>
<dbReference type="AlphaFoldDB" id="A0A928VNN7"/>
<accession>A0A928VNN7</accession>
<keyword evidence="2" id="KW-0489">Methyltransferase</keyword>
<dbReference type="PANTHER" id="PTHR42912">
    <property type="entry name" value="METHYLTRANSFERASE"/>
    <property type="match status" value="1"/>
</dbReference>
<reference evidence="2" key="1">
    <citation type="submission" date="2020-10" db="EMBL/GenBank/DDBJ databases">
        <authorList>
            <person name="Castelo-Branco R."/>
            <person name="Eusebio N."/>
            <person name="Adriana R."/>
            <person name="Vieira A."/>
            <person name="Brugerolle De Fraissinette N."/>
            <person name="Rezende De Castro R."/>
            <person name="Schneider M.P."/>
            <person name="Vasconcelos V."/>
            <person name="Leao P.N."/>
        </authorList>
    </citation>
    <scope>NUCLEOTIDE SEQUENCE</scope>
    <source>
        <strain evidence="2">LEGE 11480</strain>
    </source>
</reference>
<dbReference type="InterPro" id="IPR050508">
    <property type="entry name" value="Methyltransf_Superfamily"/>
</dbReference>
<proteinExistence type="predicted"/>
<dbReference type="GO" id="GO:0008757">
    <property type="term" value="F:S-adenosylmethionine-dependent methyltransferase activity"/>
    <property type="evidence" value="ECO:0007669"/>
    <property type="project" value="InterPro"/>
</dbReference>
<protein>
    <submittedName>
        <fullName evidence="2">Class I SAM-dependent methyltransferase</fullName>
    </submittedName>
</protein>